<name>A0A2M9ZWW6_9LEPT</name>
<sequence>MNIQSRFRNRNESPTPGERRVTIFHKLSKTRLFTLRNKNSLEMPLKINSKTFKNGKHKAFFEFLFFNQYI</sequence>
<dbReference type="OrthoDB" id="332263at2"/>
<evidence type="ECO:0000313" key="1">
    <source>
        <dbReference type="EMBL" id="PJZ76530.1"/>
    </source>
</evidence>
<organism evidence="1 2">
    <name type="scientific">Leptospira neocaledonica</name>
    <dbReference type="NCBI Taxonomy" id="2023192"/>
    <lineage>
        <taxon>Bacteria</taxon>
        <taxon>Pseudomonadati</taxon>
        <taxon>Spirochaetota</taxon>
        <taxon>Spirochaetia</taxon>
        <taxon>Leptospirales</taxon>
        <taxon>Leptospiraceae</taxon>
        <taxon>Leptospira</taxon>
    </lineage>
</organism>
<dbReference type="Proteomes" id="UP000231843">
    <property type="component" value="Unassembled WGS sequence"/>
</dbReference>
<keyword evidence="2" id="KW-1185">Reference proteome</keyword>
<accession>A0A2M9ZWW6</accession>
<dbReference type="EMBL" id="NPEA01000007">
    <property type="protein sequence ID" value="PJZ76530.1"/>
    <property type="molecule type" value="Genomic_DNA"/>
</dbReference>
<dbReference type="AlphaFoldDB" id="A0A2M9ZWW6"/>
<reference evidence="1 2" key="1">
    <citation type="submission" date="2017-07" db="EMBL/GenBank/DDBJ databases">
        <title>Leptospira spp. isolated from tropical soils.</title>
        <authorList>
            <person name="Thibeaux R."/>
            <person name="Iraola G."/>
            <person name="Ferres I."/>
            <person name="Bierque E."/>
            <person name="Girault D."/>
            <person name="Soupe-Gilbert M.-E."/>
            <person name="Picardeau M."/>
            <person name="Goarant C."/>
        </authorList>
    </citation>
    <scope>NUCLEOTIDE SEQUENCE [LARGE SCALE GENOMIC DNA]</scope>
    <source>
        <strain evidence="1 2">ES4-C-A1</strain>
    </source>
</reference>
<evidence type="ECO:0000313" key="2">
    <source>
        <dbReference type="Proteomes" id="UP000231843"/>
    </source>
</evidence>
<protein>
    <submittedName>
        <fullName evidence="1">Uncharacterized protein</fullName>
    </submittedName>
</protein>
<gene>
    <name evidence="1" type="ORF">CH365_14235</name>
</gene>
<proteinExistence type="predicted"/>
<comment type="caution">
    <text evidence="1">The sequence shown here is derived from an EMBL/GenBank/DDBJ whole genome shotgun (WGS) entry which is preliminary data.</text>
</comment>